<keyword evidence="1" id="KW-0675">Receptor</keyword>
<comment type="caution">
    <text evidence="1">The sequence shown here is derived from an EMBL/GenBank/DDBJ whole genome shotgun (WGS) entry which is preliminary data.</text>
</comment>
<evidence type="ECO:0000313" key="1">
    <source>
        <dbReference type="EMBL" id="KAA6310661.1"/>
    </source>
</evidence>
<organism evidence="1">
    <name type="scientific">termite gut metagenome</name>
    <dbReference type="NCBI Taxonomy" id="433724"/>
    <lineage>
        <taxon>unclassified sequences</taxon>
        <taxon>metagenomes</taxon>
        <taxon>organismal metagenomes</taxon>
    </lineage>
</organism>
<reference evidence="1" key="1">
    <citation type="submission" date="2019-03" db="EMBL/GenBank/DDBJ databases">
        <title>Single cell metagenomics reveals metabolic interactions within the superorganism composed of flagellate Streblomastix strix and complex community of Bacteroidetes bacteria on its surface.</title>
        <authorList>
            <person name="Treitli S.C."/>
            <person name="Kolisko M."/>
            <person name="Husnik F."/>
            <person name="Keeling P."/>
            <person name="Hampl V."/>
        </authorList>
    </citation>
    <scope>NUCLEOTIDE SEQUENCE</scope>
    <source>
        <strain evidence="1">STM</strain>
    </source>
</reference>
<dbReference type="EMBL" id="SNRY01007314">
    <property type="protein sequence ID" value="KAA6310661.1"/>
    <property type="molecule type" value="Genomic_DNA"/>
</dbReference>
<gene>
    <name evidence="1" type="ORF">EZS27_038073</name>
</gene>
<sequence length="227" mass="25394">YTTDRIYTGDPWIRGASGVTSHVIEEGRPVGQFFMLKSIGLTSDGKFEMEDVNKDGQITDDDRTYVGSAQPDLTFGWNNTFSWGKWDASFFIRGTIGNMVLNNPLAAYGNNTYISGANAMKNENLTIFRESSRVCSYFLEDASFARLDNMAIGYSFDTKNVKWLEKARIYVAAQNLFVITGYKGLDPEVELFRGEATATDAGLSPGIEPRNYFPKARSFTFGVNFTF</sequence>
<accession>A0A5J4PP34</accession>
<name>A0A5J4PP34_9ZZZZ</name>
<feature type="non-terminal residue" evidence="1">
    <location>
        <position position="1"/>
    </location>
</feature>
<dbReference type="AlphaFoldDB" id="A0A5J4PP34"/>
<proteinExistence type="predicted"/>
<protein>
    <submittedName>
        <fullName evidence="1">TonB-dependent receptor SusC</fullName>
    </submittedName>
</protein>
<dbReference type="SUPFAM" id="SSF56935">
    <property type="entry name" value="Porins"/>
    <property type="match status" value="1"/>
</dbReference>